<evidence type="ECO:0000256" key="2">
    <source>
        <dbReference type="ARBA" id="ARBA00011738"/>
    </source>
</evidence>
<keyword evidence="4 9" id="KW-0378">Hydrolase</keyword>
<feature type="signal peptide" evidence="10">
    <location>
        <begin position="1"/>
        <end position="17"/>
    </location>
</feature>
<dbReference type="InterPro" id="IPR033132">
    <property type="entry name" value="GH_1_N_CS"/>
</dbReference>
<evidence type="ECO:0000256" key="9">
    <source>
        <dbReference type="RuleBase" id="RU004468"/>
    </source>
</evidence>
<evidence type="ECO:0000256" key="10">
    <source>
        <dbReference type="SAM" id="SignalP"/>
    </source>
</evidence>
<dbReference type="PANTHER" id="PTHR10353:SF36">
    <property type="entry name" value="LP05116P"/>
    <property type="match status" value="1"/>
</dbReference>
<proteinExistence type="inferred from homology"/>
<dbReference type="AlphaFoldDB" id="A0A2J7PKH8"/>
<accession>A0A2J7PKH8</accession>
<name>A0A2J7PKH8_9NEOP</name>
<dbReference type="Pfam" id="PF00232">
    <property type="entry name" value="Glyco_hydro_1"/>
    <property type="match status" value="1"/>
</dbReference>
<dbReference type="EC" id="3.2.1.21" evidence="3"/>
<dbReference type="STRING" id="105785.A0A2J7PKH8"/>
<keyword evidence="5" id="KW-0325">Glycoprotein</keyword>
<dbReference type="FunFam" id="3.20.20.80:FF:000013">
    <property type="entry name" value="lactase-phlorizin hydrolase"/>
    <property type="match status" value="1"/>
</dbReference>
<feature type="chain" id="PRO_5014327249" description="beta-glucosidase" evidence="10">
    <location>
        <begin position="18"/>
        <end position="496"/>
    </location>
</feature>
<keyword evidence="12" id="KW-1185">Reference proteome</keyword>
<dbReference type="GO" id="GO:0008422">
    <property type="term" value="F:beta-glucosidase activity"/>
    <property type="evidence" value="ECO:0007669"/>
    <property type="project" value="TreeGrafter"/>
</dbReference>
<dbReference type="EMBL" id="NEVH01024540">
    <property type="protein sequence ID" value="PNF16841.1"/>
    <property type="molecule type" value="Genomic_DNA"/>
</dbReference>
<evidence type="ECO:0000256" key="6">
    <source>
        <dbReference type="ARBA" id="ARBA00023295"/>
    </source>
</evidence>
<organism evidence="11 12">
    <name type="scientific">Cryptotermes secundus</name>
    <dbReference type="NCBI Taxonomy" id="105785"/>
    <lineage>
        <taxon>Eukaryota</taxon>
        <taxon>Metazoa</taxon>
        <taxon>Ecdysozoa</taxon>
        <taxon>Arthropoda</taxon>
        <taxon>Hexapoda</taxon>
        <taxon>Insecta</taxon>
        <taxon>Pterygota</taxon>
        <taxon>Neoptera</taxon>
        <taxon>Polyneoptera</taxon>
        <taxon>Dictyoptera</taxon>
        <taxon>Blattodea</taxon>
        <taxon>Blattoidea</taxon>
        <taxon>Termitoidae</taxon>
        <taxon>Kalotermitidae</taxon>
        <taxon>Cryptotermitinae</taxon>
        <taxon>Cryptotermes</taxon>
    </lineage>
</organism>
<comment type="caution">
    <text evidence="11">The sequence shown here is derived from an EMBL/GenBank/DDBJ whole genome shotgun (WGS) entry which is preliminary data.</text>
</comment>
<dbReference type="InParanoid" id="A0A2J7PKH8"/>
<dbReference type="GO" id="GO:0005975">
    <property type="term" value="P:carbohydrate metabolic process"/>
    <property type="evidence" value="ECO:0007669"/>
    <property type="project" value="InterPro"/>
</dbReference>
<evidence type="ECO:0000256" key="7">
    <source>
        <dbReference type="PROSITE-ProRule" id="PRU10055"/>
    </source>
</evidence>
<keyword evidence="6 9" id="KW-0326">Glycosidase</keyword>
<dbReference type="Proteomes" id="UP000235965">
    <property type="component" value="Unassembled WGS sequence"/>
</dbReference>
<dbReference type="OrthoDB" id="65569at2759"/>
<evidence type="ECO:0000256" key="1">
    <source>
        <dbReference type="ARBA" id="ARBA00010838"/>
    </source>
</evidence>
<evidence type="ECO:0000256" key="8">
    <source>
        <dbReference type="RuleBase" id="RU003690"/>
    </source>
</evidence>
<comment type="subunit">
    <text evidence="2">Homodimer.</text>
</comment>
<keyword evidence="10" id="KW-0732">Signal</keyword>
<dbReference type="PANTHER" id="PTHR10353">
    <property type="entry name" value="GLYCOSYL HYDROLASE"/>
    <property type="match status" value="1"/>
</dbReference>
<dbReference type="InterPro" id="IPR017853">
    <property type="entry name" value="GH"/>
</dbReference>
<evidence type="ECO:0000313" key="11">
    <source>
        <dbReference type="EMBL" id="PNF16841.1"/>
    </source>
</evidence>
<dbReference type="InterPro" id="IPR001360">
    <property type="entry name" value="Glyco_hydro_1"/>
</dbReference>
<dbReference type="PROSITE" id="PS00653">
    <property type="entry name" value="GLYCOSYL_HYDROL_F1_2"/>
    <property type="match status" value="1"/>
</dbReference>
<protein>
    <recommendedName>
        <fullName evidence="3">beta-glucosidase</fullName>
        <ecNumber evidence="3">3.2.1.21</ecNumber>
    </recommendedName>
</protein>
<dbReference type="InterPro" id="IPR018120">
    <property type="entry name" value="Glyco_hydro_1_AS"/>
</dbReference>
<dbReference type="Gene3D" id="3.20.20.80">
    <property type="entry name" value="Glycosidases"/>
    <property type="match status" value="1"/>
</dbReference>
<feature type="active site" description="Nucleophile" evidence="7">
    <location>
        <position position="395"/>
    </location>
</feature>
<dbReference type="FunCoup" id="A0A2J7PKH8">
    <property type="interactions" value="2"/>
</dbReference>
<evidence type="ECO:0000256" key="4">
    <source>
        <dbReference type="ARBA" id="ARBA00022801"/>
    </source>
</evidence>
<comment type="similarity">
    <text evidence="1 8">Belongs to the glycosyl hydrolase 1 family.</text>
</comment>
<gene>
    <name evidence="11" type="primary">MYRO1_0</name>
    <name evidence="11" type="ORF">B7P43_G16796</name>
</gene>
<reference evidence="11 12" key="1">
    <citation type="submission" date="2017-12" db="EMBL/GenBank/DDBJ databases">
        <title>Hemimetabolous genomes reveal molecular basis of termite eusociality.</title>
        <authorList>
            <person name="Harrison M.C."/>
            <person name="Jongepier E."/>
            <person name="Robertson H.M."/>
            <person name="Arning N."/>
            <person name="Bitard-Feildel T."/>
            <person name="Chao H."/>
            <person name="Childers C.P."/>
            <person name="Dinh H."/>
            <person name="Doddapaneni H."/>
            <person name="Dugan S."/>
            <person name="Gowin J."/>
            <person name="Greiner C."/>
            <person name="Han Y."/>
            <person name="Hu H."/>
            <person name="Hughes D.S.T."/>
            <person name="Huylmans A.-K."/>
            <person name="Kemena C."/>
            <person name="Kremer L.P.M."/>
            <person name="Lee S.L."/>
            <person name="Lopez-Ezquerra A."/>
            <person name="Mallet L."/>
            <person name="Monroy-Kuhn J.M."/>
            <person name="Moser A."/>
            <person name="Murali S.C."/>
            <person name="Muzny D.M."/>
            <person name="Otani S."/>
            <person name="Piulachs M.-D."/>
            <person name="Poelchau M."/>
            <person name="Qu J."/>
            <person name="Schaub F."/>
            <person name="Wada-Katsumata A."/>
            <person name="Worley K.C."/>
            <person name="Xie Q."/>
            <person name="Ylla G."/>
            <person name="Poulsen M."/>
            <person name="Gibbs R.A."/>
            <person name="Schal C."/>
            <person name="Richards S."/>
            <person name="Belles X."/>
            <person name="Korb J."/>
            <person name="Bornberg-Bauer E."/>
        </authorList>
    </citation>
    <scope>NUCLEOTIDE SEQUENCE [LARGE SCALE GENOMIC DNA]</scope>
    <source>
        <tissue evidence="11">Whole body</tissue>
    </source>
</reference>
<evidence type="ECO:0000313" key="12">
    <source>
        <dbReference type="Proteomes" id="UP000235965"/>
    </source>
</evidence>
<dbReference type="PROSITE" id="PS00572">
    <property type="entry name" value="GLYCOSYL_HYDROL_F1_1"/>
    <property type="match status" value="1"/>
</dbReference>
<dbReference type="SUPFAM" id="SSF51445">
    <property type="entry name" value="(Trans)glycosidases"/>
    <property type="match status" value="1"/>
</dbReference>
<evidence type="ECO:0000256" key="5">
    <source>
        <dbReference type="ARBA" id="ARBA00023180"/>
    </source>
</evidence>
<evidence type="ECO:0000256" key="3">
    <source>
        <dbReference type="ARBA" id="ARBA00012744"/>
    </source>
</evidence>
<dbReference type="PRINTS" id="PR00131">
    <property type="entry name" value="GLHYDRLASE1"/>
</dbReference>
<sequence length="496" mass="57094">MKKYLLSLVALVANVRGHTNHSFPANFIFGAATASYQVEGAWNHEGKGVNIWDTLTHDHPDFMTDLSNGDIAANSYFKYKEDVQLLKKIGANFYRFSVSWSRILPTGQTNVINQAGVDYYNNLINELLANGIEPMVTIFHWDLPQPLQDLGGMTNKFIVDIFVDYARVLFVHFGDRVKWWITFNEPAVFSIGYTTARGFAPSVNAPGIGNYLAVHSILLAHAKTYHMYRREFWAKQQGNMSLALNSRWFEPKTNSTEDVQSAQRAIQFYLGLYAHPIFSQEGDYPKLVKDRIAQKSLDEGFFRSRLPKFTKEQISHIRGTFDFFGLNHYTTSLTTVGNTENQGPSLEADVWAQRLFDRSWKETGDPSRKVVPWGFRKLLNWIKNEYNNPPVFITENGVSDPTEFNDTLRIHYYTHYLNEMLNAMFQDGCNVIGYAAWSLIDNFEWNSGYTQRFGLFHVNFTDPERTRTAKESSRVYAEIIRTRQIPARHFHSASQD</sequence>